<gene>
    <name evidence="2" type="ORF">BU204_00570</name>
</gene>
<dbReference type="InterPro" id="IPR037523">
    <property type="entry name" value="VOC_core"/>
</dbReference>
<evidence type="ECO:0000259" key="1">
    <source>
        <dbReference type="PROSITE" id="PS51819"/>
    </source>
</evidence>
<sequence>MSVSLSGMTTLHCYLSYRDAPAALDWLARAFGFETTMRFDDDHGGVMHAEARLGDAAILLFSDDGAGYTRPEPRAEANGQGIYLAVDTKAEVDAVWERAVAAGATAVLKPESTDWGNYRCRVRDPEGYEWTFGIHRPGEPAGEW</sequence>
<dbReference type="AlphaFoldDB" id="A0A1Q8CYM8"/>
<dbReference type="Pfam" id="PF00903">
    <property type="entry name" value="Glyoxalase"/>
    <property type="match status" value="1"/>
</dbReference>
<evidence type="ECO:0000313" key="2">
    <source>
        <dbReference type="EMBL" id="OLF19454.1"/>
    </source>
</evidence>
<dbReference type="PANTHER" id="PTHR34109">
    <property type="entry name" value="BNAUNNG04460D PROTEIN-RELATED"/>
    <property type="match status" value="1"/>
</dbReference>
<dbReference type="EMBL" id="MSIE01000001">
    <property type="protein sequence ID" value="OLF19454.1"/>
    <property type="molecule type" value="Genomic_DNA"/>
</dbReference>
<feature type="domain" description="VOC" evidence="1">
    <location>
        <begin position="9"/>
        <end position="135"/>
    </location>
</feature>
<protein>
    <submittedName>
        <fullName evidence="2">Glyoxalase</fullName>
    </submittedName>
</protein>
<dbReference type="PANTHER" id="PTHR34109:SF1">
    <property type="entry name" value="VOC DOMAIN-CONTAINING PROTEIN"/>
    <property type="match status" value="1"/>
</dbReference>
<dbReference type="OrthoDB" id="9809391at2"/>
<accession>A0A1Q8CYM8</accession>
<name>A0A1Q8CYM8_9PSEU</name>
<organism evidence="2 3">
    <name type="scientific">Actinophytocola xanthii</name>
    <dbReference type="NCBI Taxonomy" id="1912961"/>
    <lineage>
        <taxon>Bacteria</taxon>
        <taxon>Bacillati</taxon>
        <taxon>Actinomycetota</taxon>
        <taxon>Actinomycetes</taxon>
        <taxon>Pseudonocardiales</taxon>
        <taxon>Pseudonocardiaceae</taxon>
    </lineage>
</organism>
<comment type="caution">
    <text evidence="2">The sequence shown here is derived from an EMBL/GenBank/DDBJ whole genome shotgun (WGS) entry which is preliminary data.</text>
</comment>
<dbReference type="Gene3D" id="3.30.720.110">
    <property type="match status" value="1"/>
</dbReference>
<dbReference type="InterPro" id="IPR004360">
    <property type="entry name" value="Glyas_Fos-R_dOase_dom"/>
</dbReference>
<dbReference type="STRING" id="1912961.BU204_00570"/>
<dbReference type="InterPro" id="IPR029068">
    <property type="entry name" value="Glyas_Bleomycin-R_OHBP_Dase"/>
</dbReference>
<keyword evidence="3" id="KW-1185">Reference proteome</keyword>
<dbReference type="PROSITE" id="PS51819">
    <property type="entry name" value="VOC"/>
    <property type="match status" value="1"/>
</dbReference>
<evidence type="ECO:0000313" key="3">
    <source>
        <dbReference type="Proteomes" id="UP000185596"/>
    </source>
</evidence>
<proteinExistence type="predicted"/>
<dbReference type="Gene3D" id="3.30.720.120">
    <property type="match status" value="1"/>
</dbReference>
<dbReference type="Proteomes" id="UP000185596">
    <property type="component" value="Unassembled WGS sequence"/>
</dbReference>
<reference evidence="2 3" key="1">
    <citation type="submission" date="2016-12" db="EMBL/GenBank/DDBJ databases">
        <title>The draft genome sequence of Actinophytocola sp. 11-183.</title>
        <authorList>
            <person name="Wang W."/>
            <person name="Yuan L."/>
        </authorList>
    </citation>
    <scope>NUCLEOTIDE SEQUENCE [LARGE SCALE GENOMIC DNA]</scope>
    <source>
        <strain evidence="2 3">11-183</strain>
    </source>
</reference>
<dbReference type="SUPFAM" id="SSF54593">
    <property type="entry name" value="Glyoxalase/Bleomycin resistance protein/Dihydroxybiphenyl dioxygenase"/>
    <property type="match status" value="1"/>
</dbReference>